<evidence type="ECO:0000313" key="9">
    <source>
        <dbReference type="EMBL" id="MFC4078062.1"/>
    </source>
</evidence>
<dbReference type="Proteomes" id="UP001595843">
    <property type="component" value="Unassembled WGS sequence"/>
</dbReference>
<protein>
    <submittedName>
        <fullName evidence="9">MDR family MFS transporter</fullName>
    </submittedName>
</protein>
<feature type="transmembrane region" description="Helical" evidence="7">
    <location>
        <begin position="102"/>
        <end position="125"/>
    </location>
</feature>
<dbReference type="PANTHER" id="PTHR23501:SF170">
    <property type="entry name" value="MULTIDRUG RESISTANCE PROTEIN 3"/>
    <property type="match status" value="1"/>
</dbReference>
<evidence type="ECO:0000256" key="1">
    <source>
        <dbReference type="ARBA" id="ARBA00004651"/>
    </source>
</evidence>
<evidence type="ECO:0000256" key="3">
    <source>
        <dbReference type="ARBA" id="ARBA00022475"/>
    </source>
</evidence>
<dbReference type="EMBL" id="JBHSAP010000018">
    <property type="protein sequence ID" value="MFC4078062.1"/>
    <property type="molecule type" value="Genomic_DNA"/>
</dbReference>
<dbReference type="Gene3D" id="1.20.1250.20">
    <property type="entry name" value="MFS general substrate transporter like domains"/>
    <property type="match status" value="1"/>
</dbReference>
<dbReference type="PROSITE" id="PS50850">
    <property type="entry name" value="MFS"/>
    <property type="match status" value="1"/>
</dbReference>
<feature type="transmembrane region" description="Helical" evidence="7">
    <location>
        <begin position="355"/>
        <end position="375"/>
    </location>
</feature>
<feature type="transmembrane region" description="Helical" evidence="7">
    <location>
        <begin position="162"/>
        <end position="183"/>
    </location>
</feature>
<accession>A0ABV8JGE9</accession>
<reference evidence="10" key="1">
    <citation type="journal article" date="2019" name="Int. J. Syst. Evol. Microbiol.">
        <title>The Global Catalogue of Microorganisms (GCM) 10K type strain sequencing project: providing services to taxonomists for standard genome sequencing and annotation.</title>
        <authorList>
            <consortium name="The Broad Institute Genomics Platform"/>
            <consortium name="The Broad Institute Genome Sequencing Center for Infectious Disease"/>
            <person name="Wu L."/>
            <person name="Ma J."/>
        </authorList>
    </citation>
    <scope>NUCLEOTIDE SEQUENCE [LARGE SCALE GENOMIC DNA]</scope>
    <source>
        <strain evidence="10">IBRC-M 10813</strain>
    </source>
</reference>
<dbReference type="InterPro" id="IPR036259">
    <property type="entry name" value="MFS_trans_sf"/>
</dbReference>
<keyword evidence="6 7" id="KW-0472">Membrane</keyword>
<name>A0ABV8JGE9_9BACL</name>
<evidence type="ECO:0000256" key="2">
    <source>
        <dbReference type="ARBA" id="ARBA00022448"/>
    </source>
</evidence>
<dbReference type="InterPro" id="IPR020846">
    <property type="entry name" value="MFS_dom"/>
</dbReference>
<dbReference type="InterPro" id="IPR004638">
    <property type="entry name" value="EmrB-like"/>
</dbReference>
<keyword evidence="4 7" id="KW-0812">Transmembrane</keyword>
<dbReference type="Pfam" id="PF07690">
    <property type="entry name" value="MFS_1"/>
    <property type="match status" value="1"/>
</dbReference>
<dbReference type="PANTHER" id="PTHR23501">
    <property type="entry name" value="MAJOR FACILITATOR SUPERFAMILY"/>
    <property type="match status" value="1"/>
</dbReference>
<proteinExistence type="predicted"/>
<dbReference type="InterPro" id="IPR011701">
    <property type="entry name" value="MFS"/>
</dbReference>
<dbReference type="NCBIfam" id="TIGR00711">
    <property type="entry name" value="efflux_EmrB"/>
    <property type="match status" value="1"/>
</dbReference>
<dbReference type="SUPFAM" id="SSF103473">
    <property type="entry name" value="MFS general substrate transporter"/>
    <property type="match status" value="1"/>
</dbReference>
<dbReference type="CDD" id="cd17502">
    <property type="entry name" value="MFS_Azr1_MDR_like"/>
    <property type="match status" value="1"/>
</dbReference>
<keyword evidence="5 7" id="KW-1133">Transmembrane helix</keyword>
<feature type="transmembrane region" description="Helical" evidence="7">
    <location>
        <begin position="46"/>
        <end position="64"/>
    </location>
</feature>
<feature type="transmembrane region" description="Helical" evidence="7">
    <location>
        <begin position="76"/>
        <end position="96"/>
    </location>
</feature>
<dbReference type="RefSeq" id="WP_380705891.1">
    <property type="nucleotide sequence ID" value="NZ_JBHSAP010000018.1"/>
</dbReference>
<keyword evidence="10" id="KW-1185">Reference proteome</keyword>
<comment type="caution">
    <text evidence="9">The sequence shown here is derived from an EMBL/GenBank/DDBJ whole genome shotgun (WGS) entry which is preliminary data.</text>
</comment>
<sequence length="510" mass="55038">MMHEKSRVNGVVAGLLLGILMASMDNTIVATAMGTIVSDLGGLDQFIWVTSAYMIASVAGMPIFGKLSDMYGRKFFYILGLGLFLIGSVLCGTAQSMMQLSFYRAIQGLGGGALMPIAFTIMFDIFPPHKRGKMSGLFSAVFGISSIFGPLLGAYITDAIDWRWIFYINVPLGLLSLIFIVKNYHEKMEHTRQKIDWWGAGLLVTAIVSLMFALELGGKKQPWDSPLILGLFASFALLFALFLWVETKASDPIVSLNLFKNRLFAASQGISFFYGTVFIVATMLIPLYIQAVFGGSATNSGLILMPMMLGVVAGSQVGGRMVLHASYRTMMIASGVLFLTGVLLLGTLSVDTPRWLVTVFMVIAGVGMGISFPLLSMSSIHGLDVRQRGSANSSVAFFRMIGMTLGITIFGTVQSHLMLDQLRQSLPRFNPGGDFNPQALLQPEVRAQLPSHVLDGMTGAFADSIAAVFQWSLLSVGLAILLIFFMGSGRMSTTSSASISHKADPIQGEG</sequence>
<feature type="transmembrane region" description="Helical" evidence="7">
    <location>
        <begin position="266"/>
        <end position="289"/>
    </location>
</feature>
<evidence type="ECO:0000256" key="7">
    <source>
        <dbReference type="SAM" id="Phobius"/>
    </source>
</evidence>
<feature type="domain" description="Major facilitator superfamily (MFS) profile" evidence="8">
    <location>
        <begin position="11"/>
        <end position="490"/>
    </location>
</feature>
<feature type="transmembrane region" description="Helical" evidence="7">
    <location>
        <begin position="195"/>
        <end position="214"/>
    </location>
</feature>
<feature type="transmembrane region" description="Helical" evidence="7">
    <location>
        <begin position="137"/>
        <end position="156"/>
    </location>
</feature>
<feature type="transmembrane region" description="Helical" evidence="7">
    <location>
        <begin position="330"/>
        <end position="349"/>
    </location>
</feature>
<keyword evidence="2" id="KW-0813">Transport</keyword>
<dbReference type="Gene3D" id="1.20.1720.10">
    <property type="entry name" value="Multidrug resistance protein D"/>
    <property type="match status" value="1"/>
</dbReference>
<evidence type="ECO:0000256" key="5">
    <source>
        <dbReference type="ARBA" id="ARBA00022989"/>
    </source>
</evidence>
<gene>
    <name evidence="9" type="ORF">ACFOUO_14765</name>
</gene>
<evidence type="ECO:0000256" key="6">
    <source>
        <dbReference type="ARBA" id="ARBA00023136"/>
    </source>
</evidence>
<organism evidence="9 10">
    <name type="scientific">Salinithrix halophila</name>
    <dbReference type="NCBI Taxonomy" id="1485204"/>
    <lineage>
        <taxon>Bacteria</taxon>
        <taxon>Bacillati</taxon>
        <taxon>Bacillota</taxon>
        <taxon>Bacilli</taxon>
        <taxon>Bacillales</taxon>
        <taxon>Thermoactinomycetaceae</taxon>
        <taxon>Salinithrix</taxon>
    </lineage>
</organism>
<keyword evidence="3" id="KW-1003">Cell membrane</keyword>
<feature type="transmembrane region" description="Helical" evidence="7">
    <location>
        <begin position="226"/>
        <end position="245"/>
    </location>
</feature>
<feature type="transmembrane region" description="Helical" evidence="7">
    <location>
        <begin position="465"/>
        <end position="486"/>
    </location>
</feature>
<feature type="transmembrane region" description="Helical" evidence="7">
    <location>
        <begin position="301"/>
        <end position="323"/>
    </location>
</feature>
<evidence type="ECO:0000259" key="8">
    <source>
        <dbReference type="PROSITE" id="PS50850"/>
    </source>
</evidence>
<comment type="subcellular location">
    <subcellularLocation>
        <location evidence="1">Cell membrane</location>
        <topology evidence="1">Multi-pass membrane protein</topology>
    </subcellularLocation>
</comment>
<evidence type="ECO:0000256" key="4">
    <source>
        <dbReference type="ARBA" id="ARBA00022692"/>
    </source>
</evidence>
<feature type="transmembrane region" description="Helical" evidence="7">
    <location>
        <begin position="396"/>
        <end position="419"/>
    </location>
</feature>
<evidence type="ECO:0000313" key="10">
    <source>
        <dbReference type="Proteomes" id="UP001595843"/>
    </source>
</evidence>
<dbReference type="PRINTS" id="PR01036">
    <property type="entry name" value="TCRTETB"/>
</dbReference>